<dbReference type="AlphaFoldDB" id="A0AA48KZW8"/>
<dbReference type="SUPFAM" id="SSF51197">
    <property type="entry name" value="Clavaminate synthase-like"/>
    <property type="match status" value="1"/>
</dbReference>
<evidence type="ECO:0000313" key="1">
    <source>
        <dbReference type="EMBL" id="BEI87440.1"/>
    </source>
</evidence>
<accession>A0AA48KZW8</accession>
<protein>
    <submittedName>
        <fullName evidence="1">Uncharacterized protein</fullName>
    </submittedName>
</protein>
<reference evidence="1" key="1">
    <citation type="journal article" date="2023" name="BMC Genomics">
        <title>Chromosome-level genome assemblies of Cutaneotrichosporon spp. (Trichosporonales, Basidiomycota) reveal imbalanced evolution between nucleotide sequences and chromosome synteny.</title>
        <authorList>
            <person name="Kobayashi Y."/>
            <person name="Kayamori A."/>
            <person name="Aoki K."/>
            <person name="Shiwa Y."/>
            <person name="Matsutani M."/>
            <person name="Fujita N."/>
            <person name="Sugita T."/>
            <person name="Iwasaki W."/>
            <person name="Tanaka N."/>
            <person name="Takashima M."/>
        </authorList>
    </citation>
    <scope>NUCLEOTIDE SEQUENCE</scope>
    <source>
        <strain evidence="1">HIS019</strain>
    </source>
</reference>
<dbReference type="PANTHER" id="PTHR30613">
    <property type="entry name" value="UNCHARACTERIZED PROTEIN YBIU-RELATED"/>
    <property type="match status" value="1"/>
</dbReference>
<dbReference type="GeneID" id="85491311"/>
<organism evidence="1 2">
    <name type="scientific">Cutaneotrichosporon cavernicola</name>
    <dbReference type="NCBI Taxonomy" id="279322"/>
    <lineage>
        <taxon>Eukaryota</taxon>
        <taxon>Fungi</taxon>
        <taxon>Dikarya</taxon>
        <taxon>Basidiomycota</taxon>
        <taxon>Agaricomycotina</taxon>
        <taxon>Tremellomycetes</taxon>
        <taxon>Trichosporonales</taxon>
        <taxon>Trichosporonaceae</taxon>
        <taxon>Cutaneotrichosporon</taxon>
    </lineage>
</organism>
<keyword evidence="2" id="KW-1185">Reference proteome</keyword>
<evidence type="ECO:0000313" key="2">
    <source>
        <dbReference type="Proteomes" id="UP001233271"/>
    </source>
</evidence>
<proteinExistence type="predicted"/>
<dbReference type="Proteomes" id="UP001233271">
    <property type="component" value="Chromosome 1"/>
</dbReference>
<dbReference type="InterPro" id="IPR027443">
    <property type="entry name" value="IPNS-like_sf"/>
</dbReference>
<dbReference type="EMBL" id="AP028212">
    <property type="protein sequence ID" value="BEI87440.1"/>
    <property type="molecule type" value="Genomic_DNA"/>
</dbReference>
<dbReference type="KEGG" id="ccac:CcaHIS019_0101580"/>
<sequence>MLATLPRAAPRAARRLTTAHALRSPLAPSYNHTIRPALAPPYNHPLAHIPEADRLKAPYAFSLLKAHISEPAGPTRTEWVASLLNTKEGREWVQAAWDATLKDLADQPIATEVTFQTLSDHIADANNAKALKVGGSIVIRDVLRDPVAEAWASELTEALVSRAHSPTYYTDAQIAARADPSVLSATGQALKAFIPASTPEGAFVRIDAATVAPEQPTWVGKDIWAIEETASPSTPVHAYLALARTEVKVPTSSAAATYALLRPFFAPKKSRISFYLPTGYTDASNWAMRAPGTKPELDADLVHVRPATISLAPGDVLATHAGQPLQAADASGLLLPVHPLPATEGNRAYVALQRASFEAGLPPPHVPADGTPIALEDGGNVTMIESWGGRRALGYGF</sequence>
<dbReference type="RefSeq" id="XP_060452706.1">
    <property type="nucleotide sequence ID" value="XM_060597211.1"/>
</dbReference>
<dbReference type="InterPro" id="IPR010856">
    <property type="entry name" value="Gig2-like"/>
</dbReference>
<dbReference type="Gene3D" id="2.60.120.330">
    <property type="entry name" value="B-lactam Antibiotic, Isopenicillin N Synthase, Chain"/>
    <property type="match status" value="2"/>
</dbReference>
<name>A0AA48KZW8_9TREE</name>
<gene>
    <name evidence="1" type="ORF">CcaverHIS019_0101580</name>
</gene>
<dbReference type="PANTHER" id="PTHR30613:SF1">
    <property type="entry name" value="DUF1479 DOMAIN PROTEIN (AFU_ORTHOLOGUE AFUA_5G09280)"/>
    <property type="match status" value="1"/>
</dbReference>